<dbReference type="VEuPathDB" id="TriTrypDB:Tb427_000409900"/>
<dbReference type="EMBL" id="KX699476">
    <property type="protein sequence ID" value="APD73432.1"/>
    <property type="molecule type" value="Genomic_DNA"/>
</dbReference>
<feature type="compositionally biased region" description="Basic and acidic residues" evidence="1">
    <location>
        <begin position="422"/>
        <end position="439"/>
    </location>
</feature>
<sequence length="463" mass="49422">MLAHTFLTIIIITLNAEAADLAVSGNVATACDEAAYAQILAKKFTSKSQSARRSVDAMRRKKMAWRIAAATSPTPTAAQARLVLAGFLAKKATYLADQIKQKENDLQKAADILYARAGATLASLYLRPAATAKKKAAAAGDGSAVLGGTAAECTITANTEQVPTACKPGEIAGDNPGDKKTPKASTDTIKLMPPNYFKPPIATIKAYGKGTCDTHGGLNTFTHKDCAGDSNARGSQANVLAADLTFNHGNAATPVNQAVGEESGGTFGCGKLPSQDITTVPTNEQVAAAVCTRLTTELTPGIELDRESGEALAALDEIQMLSRQLLFSPEEIQAIPTGQQSSKIQDRIKTVFGTDNVAFKRDYLTPLTKPISFNLGNKKEDKSINDIASQPDSEQIMAYFLSQEYQRYKEKTKSSENADSTKQADKKAENKDGDNKTTTDECTATEEGKCDKTKCDWNKEKSE</sequence>
<evidence type="ECO:0000256" key="1">
    <source>
        <dbReference type="SAM" id="MobiDB-lite"/>
    </source>
</evidence>
<feature type="signal peptide" evidence="2">
    <location>
        <begin position="1"/>
        <end position="18"/>
    </location>
</feature>
<feature type="region of interest" description="Disordered" evidence="1">
    <location>
        <begin position="410"/>
        <end position="463"/>
    </location>
</feature>
<reference evidence="3" key="1">
    <citation type="submission" date="2016-08" db="EMBL/GenBank/DDBJ databases">
        <title>VSG repertoire of Trypanosoma brucei EATRO 1125.</title>
        <authorList>
            <person name="Cross G.A."/>
        </authorList>
    </citation>
    <scope>NUCLEOTIDE SEQUENCE</scope>
    <source>
        <strain evidence="3">EATRO 1125</strain>
    </source>
</reference>
<keyword evidence="2" id="KW-0732">Signal</keyword>
<name>A0A1J0R6F5_9TRYP</name>
<protein>
    <submittedName>
        <fullName evidence="3">Variant surface glycoprotein 1125.1186</fullName>
    </submittedName>
</protein>
<organism evidence="3">
    <name type="scientific">Trypanosoma brucei</name>
    <dbReference type="NCBI Taxonomy" id="5691"/>
    <lineage>
        <taxon>Eukaryota</taxon>
        <taxon>Discoba</taxon>
        <taxon>Euglenozoa</taxon>
        <taxon>Kinetoplastea</taxon>
        <taxon>Metakinetoplastina</taxon>
        <taxon>Trypanosomatida</taxon>
        <taxon>Trypanosomatidae</taxon>
        <taxon>Trypanosoma</taxon>
    </lineage>
</organism>
<feature type="region of interest" description="Disordered" evidence="1">
    <location>
        <begin position="167"/>
        <end position="187"/>
    </location>
</feature>
<evidence type="ECO:0000313" key="3">
    <source>
        <dbReference type="EMBL" id="APD73432.1"/>
    </source>
</evidence>
<dbReference type="AlphaFoldDB" id="A0A1J0R6F5"/>
<accession>A0A1J0R6F5</accession>
<dbReference type="VEuPathDB" id="TriTrypDB:Tb09.v4.0192"/>
<evidence type="ECO:0000256" key="2">
    <source>
        <dbReference type="SAM" id="SignalP"/>
    </source>
</evidence>
<feature type="chain" id="PRO_5013017847" evidence="2">
    <location>
        <begin position="19"/>
        <end position="463"/>
    </location>
</feature>
<feature type="compositionally biased region" description="Basic and acidic residues" evidence="1">
    <location>
        <begin position="446"/>
        <end position="463"/>
    </location>
</feature>
<dbReference type="VEuPathDB" id="TriTrypDB:Tbg972.9.580"/>
<proteinExistence type="predicted"/>
<dbReference type="SUPFAM" id="SSF58087">
    <property type="entry name" value="Variant surface glycoprotein (N-terminal domain)"/>
    <property type="match status" value="1"/>
</dbReference>